<dbReference type="HOGENOM" id="CLU_027562_17_7_7"/>
<protein>
    <submittedName>
        <fullName evidence="6">Integrase family protein</fullName>
    </submittedName>
</protein>
<evidence type="ECO:0000313" key="7">
    <source>
        <dbReference type="Proteomes" id="UP000002601"/>
    </source>
</evidence>
<keyword evidence="2" id="KW-0229">DNA integration</keyword>
<dbReference type="AlphaFoldDB" id="C6BZG2"/>
<reference evidence="6 7" key="1">
    <citation type="submission" date="2009-06" db="EMBL/GenBank/DDBJ databases">
        <title>Complete sequence of Desulfovibrio salexigens DSM 2638.</title>
        <authorList>
            <consortium name="US DOE Joint Genome Institute"/>
            <person name="Lucas S."/>
            <person name="Copeland A."/>
            <person name="Lapidus A."/>
            <person name="Glavina del Rio T."/>
            <person name="Tice H."/>
            <person name="Bruce D."/>
            <person name="Goodwin L."/>
            <person name="Pitluck S."/>
            <person name="Munk A.C."/>
            <person name="Brettin T."/>
            <person name="Detter J.C."/>
            <person name="Han C."/>
            <person name="Tapia R."/>
            <person name="Larimer F."/>
            <person name="Land M."/>
            <person name="Hauser L."/>
            <person name="Kyrpides N."/>
            <person name="Anderson I."/>
            <person name="Wall J.D."/>
            <person name="Arkin A.P."/>
            <person name="Dehal P."/>
            <person name="Chivian D."/>
            <person name="Giles B."/>
            <person name="Hazen T.C."/>
        </authorList>
    </citation>
    <scope>NUCLEOTIDE SEQUENCE [LARGE SCALE GENOMIC DNA]</scope>
    <source>
        <strain evidence="7">ATCC 14822 / DSM 2638 / NCIMB 8403 / VKM B-1763</strain>
    </source>
</reference>
<dbReference type="PANTHER" id="PTHR30629:SF2">
    <property type="entry name" value="PROPHAGE INTEGRASE INTS-RELATED"/>
    <property type="match status" value="1"/>
</dbReference>
<comment type="similarity">
    <text evidence="1">Belongs to the 'phage' integrase family.</text>
</comment>
<dbReference type="GO" id="GO:0006310">
    <property type="term" value="P:DNA recombination"/>
    <property type="evidence" value="ECO:0007669"/>
    <property type="project" value="UniProtKB-KW"/>
</dbReference>
<dbReference type="Pfam" id="PF00589">
    <property type="entry name" value="Phage_integrase"/>
    <property type="match status" value="1"/>
</dbReference>
<feature type="domain" description="Tyr recombinase" evidence="5">
    <location>
        <begin position="195"/>
        <end position="373"/>
    </location>
</feature>
<evidence type="ECO:0000256" key="2">
    <source>
        <dbReference type="ARBA" id="ARBA00022908"/>
    </source>
</evidence>
<dbReference type="GO" id="GO:0015074">
    <property type="term" value="P:DNA integration"/>
    <property type="evidence" value="ECO:0007669"/>
    <property type="project" value="UniProtKB-KW"/>
</dbReference>
<dbReference type="PROSITE" id="PS51898">
    <property type="entry name" value="TYR_RECOMBINASE"/>
    <property type="match status" value="1"/>
</dbReference>
<dbReference type="PANTHER" id="PTHR30629">
    <property type="entry name" value="PROPHAGE INTEGRASE"/>
    <property type="match status" value="1"/>
</dbReference>
<gene>
    <name evidence="6" type="ordered locus">Desal_2745</name>
</gene>
<keyword evidence="3" id="KW-0238">DNA-binding</keyword>
<dbReference type="InterPro" id="IPR011010">
    <property type="entry name" value="DNA_brk_join_enz"/>
</dbReference>
<sequence length="381" mass="43817">MSKAKSSRKKLVNKNRWPGVYSYESQQKRYQGKPDVCYHVAYRIDGKLKWEKVGWKSEKYTPQIASDIRSDRLKKARHGEAVKTHKELREADLKANIRLDDIADEYFKVRGESSQGAKIDKGRYDNHVSPVIGSRPVRNLCQLDMERIKKKMDGMSAASIWGGLEITRRIINFGSKNGLCEQLGFTIQMPRRDNEVVEYLTSDQLKRFLKVLEEWPSRDVCRMLKIAMFTGMRRGEIFKLEDRDCDFQQSLIFLRAPKGGKSVSIPMNGVVTDLLLDQIQWKNETFPESEFVFPGKKGAMRVNCSAANRIKKKAILPREFRIFHGLRHHFAVTLANSGEFSLDMIGELLTHKDSSMTKRYGQFLPDTKKQASNRAAELLCG</sequence>
<dbReference type="InterPro" id="IPR013762">
    <property type="entry name" value="Integrase-like_cat_sf"/>
</dbReference>
<dbReference type="EMBL" id="CP001649">
    <property type="protein sequence ID" value="ACS80799.1"/>
    <property type="molecule type" value="Genomic_DNA"/>
</dbReference>
<evidence type="ECO:0000259" key="5">
    <source>
        <dbReference type="PROSITE" id="PS51898"/>
    </source>
</evidence>
<dbReference type="Gene3D" id="1.10.150.130">
    <property type="match status" value="1"/>
</dbReference>
<dbReference type="InterPro" id="IPR010998">
    <property type="entry name" value="Integrase_recombinase_N"/>
</dbReference>
<dbReference type="GO" id="GO:0003677">
    <property type="term" value="F:DNA binding"/>
    <property type="evidence" value="ECO:0007669"/>
    <property type="project" value="UniProtKB-KW"/>
</dbReference>
<dbReference type="Proteomes" id="UP000002601">
    <property type="component" value="Chromosome"/>
</dbReference>
<dbReference type="eggNOG" id="COG0582">
    <property type="taxonomic scope" value="Bacteria"/>
</dbReference>
<dbReference type="Gene3D" id="1.10.443.10">
    <property type="entry name" value="Intergrase catalytic core"/>
    <property type="match status" value="1"/>
</dbReference>
<evidence type="ECO:0000313" key="6">
    <source>
        <dbReference type="EMBL" id="ACS80799.1"/>
    </source>
</evidence>
<evidence type="ECO:0000256" key="3">
    <source>
        <dbReference type="ARBA" id="ARBA00023125"/>
    </source>
</evidence>
<dbReference type="KEGG" id="dsa:Desal_2745"/>
<dbReference type="InterPro" id="IPR002104">
    <property type="entry name" value="Integrase_catalytic"/>
</dbReference>
<proteinExistence type="inferred from homology"/>
<evidence type="ECO:0000256" key="1">
    <source>
        <dbReference type="ARBA" id="ARBA00008857"/>
    </source>
</evidence>
<dbReference type="RefSeq" id="WP_015852615.1">
    <property type="nucleotide sequence ID" value="NC_012881.1"/>
</dbReference>
<dbReference type="SUPFAM" id="SSF56349">
    <property type="entry name" value="DNA breaking-rejoining enzymes"/>
    <property type="match status" value="1"/>
</dbReference>
<keyword evidence="4" id="KW-0233">DNA recombination</keyword>
<dbReference type="OrthoDB" id="9789256at2"/>
<keyword evidence="7" id="KW-1185">Reference proteome</keyword>
<organism evidence="6 7">
    <name type="scientific">Maridesulfovibrio salexigens (strain ATCC 14822 / DSM 2638 / NCIMB 8403 / VKM B-1763)</name>
    <name type="common">Desulfovibrio salexigens</name>
    <dbReference type="NCBI Taxonomy" id="526222"/>
    <lineage>
        <taxon>Bacteria</taxon>
        <taxon>Pseudomonadati</taxon>
        <taxon>Thermodesulfobacteriota</taxon>
        <taxon>Desulfovibrionia</taxon>
        <taxon>Desulfovibrionales</taxon>
        <taxon>Desulfovibrionaceae</taxon>
        <taxon>Maridesulfovibrio</taxon>
    </lineage>
</organism>
<name>C6BZG2_MARSD</name>
<evidence type="ECO:0000256" key="4">
    <source>
        <dbReference type="ARBA" id="ARBA00023172"/>
    </source>
</evidence>
<dbReference type="STRING" id="526222.Desal_2745"/>
<dbReference type="InterPro" id="IPR050808">
    <property type="entry name" value="Phage_Integrase"/>
</dbReference>
<dbReference type="CDD" id="cd00796">
    <property type="entry name" value="INT_Rci_Hp1_C"/>
    <property type="match status" value="1"/>
</dbReference>
<accession>C6BZG2</accession>